<dbReference type="SUPFAM" id="SSF50886">
    <property type="entry name" value="D-aminopeptidase, middle and C-terminal domains"/>
    <property type="match status" value="2"/>
</dbReference>
<dbReference type="GO" id="GO:0004177">
    <property type="term" value="F:aminopeptidase activity"/>
    <property type="evidence" value="ECO:0007669"/>
    <property type="project" value="UniProtKB-KW"/>
</dbReference>
<feature type="domain" description="Beta-lactamase-related" evidence="2">
    <location>
        <begin position="21"/>
        <end position="328"/>
    </location>
</feature>
<evidence type="ECO:0000313" key="4">
    <source>
        <dbReference type="EMBL" id="MCX5618502.1"/>
    </source>
</evidence>
<name>A0ABT3WHG0_9PROT</name>
<evidence type="ECO:0000259" key="2">
    <source>
        <dbReference type="Pfam" id="PF00144"/>
    </source>
</evidence>
<reference evidence="4" key="1">
    <citation type="submission" date="2022-07" db="EMBL/GenBank/DDBJ databases">
        <title>Bombella genomes.</title>
        <authorList>
            <person name="Harer L."/>
            <person name="Styblova S."/>
            <person name="Ehrmann M."/>
        </authorList>
    </citation>
    <scope>NUCLEOTIDE SEQUENCE</scope>
    <source>
        <strain evidence="4">TMW 2.2543</strain>
    </source>
</reference>
<dbReference type="Gene3D" id="3.40.710.10">
    <property type="entry name" value="DD-peptidase/beta-lactamase superfamily"/>
    <property type="match status" value="1"/>
</dbReference>
<dbReference type="Gene3D" id="2.40.128.50">
    <property type="match status" value="2"/>
</dbReference>
<keyword evidence="1 4" id="KW-0031">Aminopeptidase</keyword>
<keyword evidence="1 4" id="KW-0645">Protease</keyword>
<gene>
    <name evidence="4" type="ORF">NQF86_07460</name>
</gene>
<comment type="caution">
    <text evidence="4">The sequence shown here is derived from an EMBL/GenBank/DDBJ whole genome shotgun (WGS) entry which is preliminary data.</text>
</comment>
<dbReference type="NCBIfam" id="NF009622">
    <property type="entry name" value="PRK13128.1"/>
    <property type="match status" value="1"/>
</dbReference>
<keyword evidence="4" id="KW-0378">Hydrolase</keyword>
<dbReference type="InterPro" id="IPR012856">
    <property type="entry name" value="DAP_B_dom"/>
</dbReference>
<evidence type="ECO:0000256" key="1">
    <source>
        <dbReference type="ARBA" id="ARBA00022438"/>
    </source>
</evidence>
<proteinExistence type="predicted"/>
<evidence type="ECO:0000313" key="5">
    <source>
        <dbReference type="Proteomes" id="UP001165576"/>
    </source>
</evidence>
<dbReference type="Pfam" id="PF07930">
    <property type="entry name" value="DAP_B"/>
    <property type="match status" value="1"/>
</dbReference>
<dbReference type="InterPro" id="IPR001466">
    <property type="entry name" value="Beta-lactam-related"/>
</dbReference>
<sequence>MHAQRSSLPRTERLQAEIHAIAARYPGPGGAVAVLHEGQVIAQHCWGYASLEHRLPFTSSSLFRICSITKQFTCATMLDRYEDPEILAPYISKRFPHLRSDPPTVAQLANNQSGLRDYWAVAMLHGAAIEGTFGPTDSDRVIAGTRSLQFLPGTSYSYVNQNFRLISEAMEEESGLSFAELLQQHVFDKAGMKRAILAAETSALPDGTTGYEGTQEGGYWPARNHIYWTGDAGMAASLNDMIAWEQYIDQQRDDPNGLYNRMSQPVQFDNGHKAPYGFGLQHGKIAGHEITAHGGALRGWRSNRLHCAALRLSIVVLFNHMSPAHQAAASLFRAFLGEAEKPSIKTTLPDKQEPHALEGLWLNEETGLSTRITAAEKGTLQLRYLMLPETLDIITPHLAEAGAVRVRHIQAEEDTQETAGPQIIMGRPGENRHVILRPYPDTPQPEPAELVGDYVCEELDGSRFTITNQGGLLHGGFSGFLGTGRMERLTNLGPDLWTFPCPRALDHTPPGDWTLHFQRRNGRIHQLRVSCWLARNLVYQRL</sequence>
<dbReference type="Pfam" id="PF00144">
    <property type="entry name" value="Beta-lactamase"/>
    <property type="match status" value="1"/>
</dbReference>
<accession>A0ABT3WHG0</accession>
<dbReference type="PANTHER" id="PTHR46825:SF9">
    <property type="entry name" value="BETA-LACTAMASE-RELATED DOMAIN-CONTAINING PROTEIN"/>
    <property type="match status" value="1"/>
</dbReference>
<dbReference type="Proteomes" id="UP001165576">
    <property type="component" value="Unassembled WGS sequence"/>
</dbReference>
<dbReference type="InterPro" id="IPR027279">
    <property type="entry name" value="D_amino_pept/lipop_sf"/>
</dbReference>
<organism evidence="4 5">
    <name type="scientific">Bombella pluederhausensis</name>
    <dbReference type="NCBI Taxonomy" id="2967336"/>
    <lineage>
        <taxon>Bacteria</taxon>
        <taxon>Pseudomonadati</taxon>
        <taxon>Pseudomonadota</taxon>
        <taxon>Alphaproteobacteria</taxon>
        <taxon>Acetobacterales</taxon>
        <taxon>Acetobacteraceae</taxon>
        <taxon>Bombella</taxon>
    </lineage>
</organism>
<dbReference type="InterPro" id="IPR012338">
    <property type="entry name" value="Beta-lactam/transpept-like"/>
</dbReference>
<protein>
    <submittedName>
        <fullName evidence="4">D-aminopeptidase</fullName>
        <ecNumber evidence="4">3.4.11.19</ecNumber>
    </submittedName>
</protein>
<dbReference type="PANTHER" id="PTHR46825">
    <property type="entry name" value="D-ALANYL-D-ALANINE-CARBOXYPEPTIDASE/ENDOPEPTIDASE AMPH"/>
    <property type="match status" value="1"/>
</dbReference>
<feature type="domain" description="D-aminopeptidase" evidence="3">
    <location>
        <begin position="352"/>
        <end position="540"/>
    </location>
</feature>
<dbReference type="EMBL" id="JANIDY010000003">
    <property type="protein sequence ID" value="MCX5618502.1"/>
    <property type="molecule type" value="Genomic_DNA"/>
</dbReference>
<dbReference type="RefSeq" id="WP_266117002.1">
    <property type="nucleotide sequence ID" value="NZ_JANIDY010000003.1"/>
</dbReference>
<keyword evidence="5" id="KW-1185">Reference proteome</keyword>
<dbReference type="InterPro" id="IPR050491">
    <property type="entry name" value="AmpC-like"/>
</dbReference>
<evidence type="ECO:0000259" key="3">
    <source>
        <dbReference type="Pfam" id="PF07930"/>
    </source>
</evidence>
<dbReference type="SUPFAM" id="SSF56601">
    <property type="entry name" value="beta-lactamase/transpeptidase-like"/>
    <property type="match status" value="1"/>
</dbReference>
<dbReference type="EC" id="3.4.11.19" evidence="4"/>